<accession>A0A177ASL5</accession>
<protein>
    <recommendedName>
        <fullName evidence="3">Peptidase A2 domain-containing protein</fullName>
    </recommendedName>
</protein>
<dbReference type="EMBL" id="LWCA01001496">
    <property type="protein sequence ID" value="OAF65007.1"/>
    <property type="molecule type" value="Genomic_DNA"/>
</dbReference>
<reference evidence="1 2" key="1">
    <citation type="submission" date="2016-04" db="EMBL/GenBank/DDBJ databases">
        <title>The genome of Intoshia linei affirms orthonectids as highly simplified spiralians.</title>
        <authorList>
            <person name="Mikhailov K.V."/>
            <person name="Slusarev G.S."/>
            <person name="Nikitin M.A."/>
            <person name="Logacheva M.D."/>
            <person name="Penin A."/>
            <person name="Aleoshin V."/>
            <person name="Panchin Y.V."/>
        </authorList>
    </citation>
    <scope>NUCLEOTIDE SEQUENCE [LARGE SCALE GENOMIC DNA]</scope>
    <source>
        <strain evidence="1">Intl2013</strain>
        <tissue evidence="1">Whole animal</tissue>
    </source>
</reference>
<gene>
    <name evidence="1" type="ORF">A3Q56_07189</name>
</gene>
<evidence type="ECO:0008006" key="3">
    <source>
        <dbReference type="Google" id="ProtNLM"/>
    </source>
</evidence>
<evidence type="ECO:0000313" key="1">
    <source>
        <dbReference type="EMBL" id="OAF65007.1"/>
    </source>
</evidence>
<dbReference type="Proteomes" id="UP000078046">
    <property type="component" value="Unassembled WGS sequence"/>
</dbReference>
<dbReference type="AlphaFoldDB" id="A0A177ASL5"/>
<dbReference type="Gene3D" id="2.40.70.10">
    <property type="entry name" value="Acid Proteases"/>
    <property type="match status" value="1"/>
</dbReference>
<name>A0A177ASL5_9BILA</name>
<dbReference type="InterPro" id="IPR021109">
    <property type="entry name" value="Peptidase_aspartic_dom_sf"/>
</dbReference>
<dbReference type="SUPFAM" id="SSF50630">
    <property type="entry name" value="Acid proteases"/>
    <property type="match status" value="1"/>
</dbReference>
<proteinExistence type="predicted"/>
<organism evidence="1 2">
    <name type="scientific">Intoshia linei</name>
    <dbReference type="NCBI Taxonomy" id="1819745"/>
    <lineage>
        <taxon>Eukaryota</taxon>
        <taxon>Metazoa</taxon>
        <taxon>Spiralia</taxon>
        <taxon>Lophotrochozoa</taxon>
        <taxon>Mesozoa</taxon>
        <taxon>Orthonectida</taxon>
        <taxon>Rhopaluridae</taxon>
        <taxon>Intoshia</taxon>
    </lineage>
</organism>
<evidence type="ECO:0000313" key="2">
    <source>
        <dbReference type="Proteomes" id="UP000078046"/>
    </source>
</evidence>
<keyword evidence="2" id="KW-1185">Reference proteome</keyword>
<sequence>MELITIPIQLEGRILRALIDSGSADSYISEQYTDSLTATPVPTQRTIPHATAIEEYQ</sequence>
<comment type="caution">
    <text evidence="1">The sequence shown here is derived from an EMBL/GenBank/DDBJ whole genome shotgun (WGS) entry which is preliminary data.</text>
</comment>